<accession>A0A9D4AJA7</accession>
<feature type="region of interest" description="Disordered" evidence="1">
    <location>
        <begin position="20"/>
        <end position="81"/>
    </location>
</feature>
<dbReference type="EMBL" id="JAIQCV010000001">
    <property type="protein sequence ID" value="KAH1129735.1"/>
    <property type="molecule type" value="Genomic_DNA"/>
</dbReference>
<gene>
    <name evidence="2" type="ORF">J1N35_001113</name>
</gene>
<dbReference type="AlphaFoldDB" id="A0A9D4AJA7"/>
<protein>
    <submittedName>
        <fullName evidence="2">Uncharacterized protein</fullName>
    </submittedName>
</protein>
<evidence type="ECO:0000313" key="2">
    <source>
        <dbReference type="EMBL" id="KAH1129735.1"/>
    </source>
</evidence>
<organism evidence="2 3">
    <name type="scientific">Gossypium stocksii</name>
    <dbReference type="NCBI Taxonomy" id="47602"/>
    <lineage>
        <taxon>Eukaryota</taxon>
        <taxon>Viridiplantae</taxon>
        <taxon>Streptophyta</taxon>
        <taxon>Embryophyta</taxon>
        <taxon>Tracheophyta</taxon>
        <taxon>Spermatophyta</taxon>
        <taxon>Magnoliopsida</taxon>
        <taxon>eudicotyledons</taxon>
        <taxon>Gunneridae</taxon>
        <taxon>Pentapetalae</taxon>
        <taxon>rosids</taxon>
        <taxon>malvids</taxon>
        <taxon>Malvales</taxon>
        <taxon>Malvaceae</taxon>
        <taxon>Malvoideae</taxon>
        <taxon>Gossypium</taxon>
    </lineage>
</organism>
<evidence type="ECO:0000256" key="1">
    <source>
        <dbReference type="SAM" id="MobiDB-lite"/>
    </source>
</evidence>
<sequence>MYVFPEFSKELQASIEEKTGEAELAEAKPTSTKLPAAKKKTQALKEEANQIESVNIAANHEGTKEATPTTTPPEDSTEAVPPTPIEAIFEEDHETYRVIVEITKSDKEEEDVLIQSLKRKMFFKHKAHKSTRRL</sequence>
<evidence type="ECO:0000313" key="3">
    <source>
        <dbReference type="Proteomes" id="UP000828251"/>
    </source>
</evidence>
<dbReference type="Proteomes" id="UP000828251">
    <property type="component" value="Unassembled WGS sequence"/>
</dbReference>
<name>A0A9D4AJA7_9ROSI</name>
<keyword evidence="3" id="KW-1185">Reference proteome</keyword>
<feature type="compositionally biased region" description="Low complexity" evidence="1">
    <location>
        <begin position="65"/>
        <end position="74"/>
    </location>
</feature>
<proteinExistence type="predicted"/>
<comment type="caution">
    <text evidence="2">The sequence shown here is derived from an EMBL/GenBank/DDBJ whole genome shotgun (WGS) entry which is preliminary data.</text>
</comment>
<reference evidence="2 3" key="1">
    <citation type="journal article" date="2021" name="Plant Biotechnol. J.">
        <title>Multi-omics assisted identification of the key and species-specific regulatory components of drought-tolerant mechanisms in Gossypium stocksii.</title>
        <authorList>
            <person name="Yu D."/>
            <person name="Ke L."/>
            <person name="Zhang D."/>
            <person name="Wu Y."/>
            <person name="Sun Y."/>
            <person name="Mei J."/>
            <person name="Sun J."/>
            <person name="Sun Y."/>
        </authorList>
    </citation>
    <scope>NUCLEOTIDE SEQUENCE [LARGE SCALE GENOMIC DNA]</scope>
    <source>
        <strain evidence="3">cv. E1</strain>
        <tissue evidence="2">Leaf</tissue>
    </source>
</reference>